<dbReference type="InterPro" id="IPR011989">
    <property type="entry name" value="ARM-like"/>
</dbReference>
<name>B2AWU8_PODAN</name>
<dbReference type="FunFam" id="1.25.10.10:FF:000167">
    <property type="entry name" value="RNA binding protein Jsn1"/>
    <property type="match status" value="1"/>
</dbReference>
<dbReference type="SMART" id="SM00025">
    <property type="entry name" value="Pumilio"/>
    <property type="match status" value="6"/>
</dbReference>
<dbReference type="SUPFAM" id="SSF54928">
    <property type="entry name" value="RNA-binding domain, RBD"/>
    <property type="match status" value="1"/>
</dbReference>
<gene>
    <name evidence="6" type="ORF">PODANS_7_8390</name>
</gene>
<dbReference type="PROSITE" id="PS50302">
    <property type="entry name" value="PUM"/>
    <property type="match status" value="3"/>
</dbReference>
<feature type="region of interest" description="Disordered" evidence="4">
    <location>
        <begin position="1"/>
        <end position="196"/>
    </location>
</feature>
<dbReference type="KEGG" id="pan:PODANSg5234"/>
<feature type="compositionally biased region" description="Polar residues" evidence="4">
    <location>
        <begin position="247"/>
        <end position="266"/>
    </location>
</feature>
<dbReference type="InterPro" id="IPR035979">
    <property type="entry name" value="RBD_domain_sf"/>
</dbReference>
<dbReference type="SUPFAM" id="SSF48371">
    <property type="entry name" value="ARM repeat"/>
    <property type="match status" value="1"/>
</dbReference>
<protein>
    <submittedName>
        <fullName evidence="6">Podospora anserina S mat+ genomic DNA chromosome 7, supercontig 1</fullName>
    </submittedName>
</protein>
<keyword evidence="1" id="KW-0677">Repeat</keyword>
<feature type="compositionally biased region" description="Basic and acidic residues" evidence="4">
    <location>
        <begin position="923"/>
        <end position="932"/>
    </location>
</feature>
<dbReference type="VEuPathDB" id="FungiDB:PODANS_7_8390"/>
<dbReference type="RefSeq" id="XP_001908199.1">
    <property type="nucleotide sequence ID" value="XM_001908164.1"/>
</dbReference>
<feature type="compositionally biased region" description="Polar residues" evidence="4">
    <location>
        <begin position="222"/>
        <end position="239"/>
    </location>
</feature>
<feature type="domain" description="PUM-HD" evidence="5">
    <location>
        <begin position="553"/>
        <end position="912"/>
    </location>
</feature>
<dbReference type="EMBL" id="CU633900">
    <property type="protein sequence ID" value="CAP68872.1"/>
    <property type="molecule type" value="Genomic_DNA"/>
</dbReference>
<feature type="compositionally biased region" description="Low complexity" evidence="4">
    <location>
        <begin position="25"/>
        <end position="34"/>
    </location>
</feature>
<dbReference type="GO" id="GO:0000288">
    <property type="term" value="P:nuclear-transcribed mRNA catabolic process, deadenylation-dependent decay"/>
    <property type="evidence" value="ECO:0007669"/>
    <property type="project" value="TreeGrafter"/>
</dbReference>
<dbReference type="GO" id="GO:0003723">
    <property type="term" value="F:RNA binding"/>
    <property type="evidence" value="ECO:0007669"/>
    <property type="project" value="InterPro"/>
</dbReference>
<dbReference type="InterPro" id="IPR052645">
    <property type="entry name" value="Pumilio_domain_protein"/>
</dbReference>
<dbReference type="OrthoDB" id="2017782at2759"/>
<dbReference type="PANTHER" id="PTHR47093">
    <property type="entry name" value="PROTEIN JSN1-RELATED"/>
    <property type="match status" value="1"/>
</dbReference>
<feature type="repeat" description="Pumilio" evidence="3">
    <location>
        <begin position="694"/>
        <end position="732"/>
    </location>
</feature>
<dbReference type="InterPro" id="IPR001313">
    <property type="entry name" value="Pumilio_RNA-bd_rpt"/>
</dbReference>
<feature type="compositionally biased region" description="Polar residues" evidence="4">
    <location>
        <begin position="35"/>
        <end position="44"/>
    </location>
</feature>
<sequence length="1137" mass="122434">MSTSRPAEHLTIGYPPQTVSAQNRSNSPTSTSPNDPQSAGSTLRSPYGLSPGLTPTSKMPGASRSGAGSPNHEMAASGRLFSKRAREIQAQEGIPGIPVNPWGGPPTSGNSTPLRENIPESPTDGFPDFAQLPTPQELPSTRRARAGTVPSRFSPGGAGNGLLAIPSLASKTSRPSPSQTPFKSPSPGIESSGNDISNASALLSRLRAGSMPQRSPFAHVPGTSSPFGPSIFSSWNPTGTGRDRGNTLASIASVPSNGPSSPAQSHFSREGNAESDVHMRTLDYLGLAETPQPARAQIATPTYVPNYADFSKAANRFRSYSVNNKDRYADEDEDDYDDPVMMMENQYLQIQDQLAATNAAIQQHNLACWILRHPAFFATTTPLPPGLMNSITASDIRVSGDKEYDDLPQAVAGLSLGRSNSRNNGLLSAEEQGLEGPTSALVLTHKNCGFVNFERVDSAISAKNTMNGKEIFPGAGPIRINFAKPPSASNTPGHDGAMPSPSPDPFSKGQDNSQGMGTGAPGDSSPAALVGTATPTVPPLAEMTGDILSIVVQFGATEEDKYNISASLQRAIQYGEFVDEIPPIKEPAHTRIHDAPKLRDIRKRIDNQALSQAEIESIAVDMLPEIAELSSDYLGNTVVQKLFEHCSDDVRDQMLAEIAPHMAEIGVHKNGTWAAQKIIEVCKTPHQMNLIVQHLRPYTIPLFLDQYGNYVLQGCLKFGSPHNDFIFETMLSRMWEAAQGRYGARAMRACLESHHATKDQQRLLAAAIALHSVKLATNANGALLLTWFLDTCTFPQRRTVLSPQLVPYLVNLCTHKVAYLTVLKVINQKAEGDARDTVLKALFFTPNDQVLEAILSDHACGATLIFKVLTTPFFDETIRSQVVETVKNVLIRIKAQPGQGYKRLMDEVGLSTRSGGGGGNSASRDHSNDNRQRPGSRQTPGNAQHHQQPQQAQQAQQQQQQGGQYNGNAAPQYYNHLNAPAGVPGYDMAYGVPRGEGVDAGLTQQFPTFQQGAMYNAPNTPMAPASIQQMQYQQAMMRGGPPMSNYYSAAVPAGFNGYPDQYRNIGSPIQPPSAQLSNVPGQAPFPPAPGFGMNMSYGYGGQGQMPPNMGYMPQQEQGNNSRRGRVGRSPQPDRRRQ</sequence>
<feature type="region of interest" description="Disordered" evidence="4">
    <location>
        <begin position="210"/>
        <end position="274"/>
    </location>
</feature>
<dbReference type="Gene3D" id="3.30.70.330">
    <property type="match status" value="1"/>
</dbReference>
<reference evidence="6" key="2">
    <citation type="submission" date="2008-07" db="EMBL/GenBank/DDBJ databases">
        <authorList>
            <person name="Genoscope - CEA"/>
        </authorList>
    </citation>
    <scope>NUCLEOTIDE SEQUENCE</scope>
    <source>
        <strain evidence="6">S mat+</strain>
    </source>
</reference>
<evidence type="ECO:0000313" key="6">
    <source>
        <dbReference type="EMBL" id="CAP68872.1"/>
    </source>
</evidence>
<feature type="compositionally biased region" description="Polar residues" evidence="4">
    <location>
        <begin position="169"/>
        <end position="196"/>
    </location>
</feature>
<organism evidence="6">
    <name type="scientific">Podospora anserina (strain S / ATCC MYA-4624 / DSM 980 / FGSC 10383)</name>
    <name type="common">Pleurage anserina</name>
    <dbReference type="NCBI Taxonomy" id="515849"/>
    <lineage>
        <taxon>Eukaryota</taxon>
        <taxon>Fungi</taxon>
        <taxon>Dikarya</taxon>
        <taxon>Ascomycota</taxon>
        <taxon>Pezizomycotina</taxon>
        <taxon>Sordariomycetes</taxon>
        <taxon>Sordariomycetidae</taxon>
        <taxon>Sordariales</taxon>
        <taxon>Podosporaceae</taxon>
        <taxon>Podospora</taxon>
        <taxon>Podospora anserina</taxon>
    </lineage>
</organism>
<feature type="compositionally biased region" description="Low complexity" evidence="4">
    <location>
        <begin position="940"/>
        <end position="972"/>
    </location>
</feature>
<comment type="function">
    <text evidence="2">RNA-binding nucleolar protein required for pre-rRNA processing. Involved in production of 18S rRNA and assembly of small ribosomal subunit.</text>
</comment>
<evidence type="ECO:0000256" key="2">
    <source>
        <dbReference type="ARBA" id="ARBA00024893"/>
    </source>
</evidence>
<dbReference type="AlphaFoldDB" id="B2AWU8"/>
<proteinExistence type="predicted"/>
<feature type="region of interest" description="Disordered" evidence="4">
    <location>
        <begin position="909"/>
        <end position="973"/>
    </location>
</feature>
<dbReference type="InterPro" id="IPR016024">
    <property type="entry name" value="ARM-type_fold"/>
</dbReference>
<reference evidence="6" key="1">
    <citation type="journal article" date="2008" name="Genome Biol.">
        <title>The genome sequence of the model ascomycete fungus Podospora anserina.</title>
        <authorList>
            <person name="Espagne E."/>
            <person name="Lespinet O."/>
            <person name="Malagnac F."/>
            <person name="Da Silva C."/>
            <person name="Jaillon O."/>
            <person name="Porcel B.M."/>
            <person name="Couloux A."/>
            <person name="Aury J.-M."/>
            <person name="Segurens B."/>
            <person name="Poulain J."/>
            <person name="Anthouard V."/>
            <person name="Grossetete S."/>
            <person name="Khalili H."/>
            <person name="Coppin E."/>
            <person name="Dequard-Chablat M."/>
            <person name="Picard M."/>
            <person name="Contamine V."/>
            <person name="Arnaise S."/>
            <person name="Bourdais A."/>
            <person name="Berteaux-Lecellier V."/>
            <person name="Gautheret D."/>
            <person name="de Vries R.P."/>
            <person name="Battaglia E."/>
            <person name="Coutinho P.M."/>
            <person name="Danchin E.G.J."/>
            <person name="Henrissat B."/>
            <person name="El Khoury R."/>
            <person name="Sainsard-Chanet A."/>
            <person name="Boivin A."/>
            <person name="Pinan-Lucarre B."/>
            <person name="Sellem C.H."/>
            <person name="Debuchy R."/>
            <person name="Wincker P."/>
            <person name="Weissenbach J."/>
            <person name="Silar P."/>
        </authorList>
    </citation>
    <scope>NUCLEOTIDE SEQUENCE [LARGE SCALE GENOMIC DNA]</scope>
    <source>
        <strain evidence="6">S mat+</strain>
    </source>
</reference>
<feature type="repeat" description="Pumilio" evidence="3">
    <location>
        <begin position="657"/>
        <end position="693"/>
    </location>
</feature>
<dbReference type="InterPro" id="IPR012677">
    <property type="entry name" value="Nucleotide-bd_a/b_plait_sf"/>
</dbReference>
<accession>B2AWU8</accession>
<evidence type="ECO:0000256" key="1">
    <source>
        <dbReference type="ARBA" id="ARBA00022737"/>
    </source>
</evidence>
<dbReference type="PANTHER" id="PTHR47093:SF1">
    <property type="entry name" value="PROTEIN JSN1-RELATED"/>
    <property type="match status" value="1"/>
</dbReference>
<dbReference type="PROSITE" id="PS50303">
    <property type="entry name" value="PUM_HD"/>
    <property type="match status" value="1"/>
</dbReference>
<evidence type="ECO:0000256" key="3">
    <source>
        <dbReference type="PROSITE-ProRule" id="PRU00317"/>
    </source>
</evidence>
<feature type="region of interest" description="Disordered" evidence="4">
    <location>
        <begin position="1098"/>
        <end position="1137"/>
    </location>
</feature>
<dbReference type="HOGENOM" id="CLU_005652_0_0_1"/>
<feature type="region of interest" description="Disordered" evidence="4">
    <location>
        <begin position="477"/>
        <end position="533"/>
    </location>
</feature>
<dbReference type="InterPro" id="IPR033133">
    <property type="entry name" value="PUM-HD"/>
</dbReference>
<evidence type="ECO:0000259" key="5">
    <source>
        <dbReference type="PROSITE" id="PS50303"/>
    </source>
</evidence>
<dbReference type="GeneID" id="6192649"/>
<dbReference type="Pfam" id="PF00806">
    <property type="entry name" value="PUF"/>
    <property type="match status" value="3"/>
</dbReference>
<dbReference type="Gene3D" id="1.25.10.10">
    <property type="entry name" value="Leucine-rich Repeat Variant"/>
    <property type="match status" value="1"/>
</dbReference>
<evidence type="ECO:0000256" key="4">
    <source>
        <dbReference type="SAM" id="MobiDB-lite"/>
    </source>
</evidence>
<feature type="repeat" description="Pumilio" evidence="3">
    <location>
        <begin position="621"/>
        <end position="656"/>
    </location>
</feature>